<dbReference type="PANTHER" id="PTHR23501">
    <property type="entry name" value="MAJOR FACILITATOR SUPERFAMILY"/>
    <property type="match status" value="1"/>
</dbReference>
<dbReference type="InterPro" id="IPR020846">
    <property type="entry name" value="MFS_dom"/>
</dbReference>
<dbReference type="PRINTS" id="PR01036">
    <property type="entry name" value="TCRTETB"/>
</dbReference>
<feature type="transmembrane region" description="Helical" evidence="5">
    <location>
        <begin position="300"/>
        <end position="322"/>
    </location>
</feature>
<feature type="transmembrane region" description="Helical" evidence="5">
    <location>
        <begin position="195"/>
        <end position="214"/>
    </location>
</feature>
<gene>
    <name evidence="7" type="ORF">MMSR116_06415</name>
</gene>
<dbReference type="Gene3D" id="1.20.1720.10">
    <property type="entry name" value="Multidrug resistance protein D"/>
    <property type="match status" value="1"/>
</dbReference>
<evidence type="ECO:0000256" key="3">
    <source>
        <dbReference type="ARBA" id="ARBA00022989"/>
    </source>
</evidence>
<name>A0A6B9FKY7_9HYPH</name>
<feature type="domain" description="Major facilitator superfamily (MFS) profile" evidence="6">
    <location>
        <begin position="11"/>
        <end position="488"/>
    </location>
</feature>
<feature type="transmembrane region" description="Helical" evidence="5">
    <location>
        <begin position="461"/>
        <end position="483"/>
    </location>
</feature>
<feature type="transmembrane region" description="Helical" evidence="5">
    <location>
        <begin position="226"/>
        <end position="245"/>
    </location>
</feature>
<dbReference type="AlphaFoldDB" id="A0A6B9FKY7"/>
<evidence type="ECO:0000256" key="1">
    <source>
        <dbReference type="ARBA" id="ARBA00004141"/>
    </source>
</evidence>
<feature type="transmembrane region" description="Helical" evidence="5">
    <location>
        <begin position="15"/>
        <end position="40"/>
    </location>
</feature>
<dbReference type="OrthoDB" id="9812221at2"/>
<accession>A0A6B9FKY7</accession>
<comment type="subcellular location">
    <subcellularLocation>
        <location evidence="1">Membrane</location>
        <topology evidence="1">Multi-pass membrane protein</topology>
    </subcellularLocation>
</comment>
<feature type="transmembrane region" description="Helical" evidence="5">
    <location>
        <begin position="360"/>
        <end position="380"/>
    </location>
</feature>
<protein>
    <submittedName>
        <fullName evidence="7">MFS transporter</fullName>
    </submittedName>
</protein>
<feature type="transmembrane region" description="Helical" evidence="5">
    <location>
        <begin position="265"/>
        <end position="288"/>
    </location>
</feature>
<evidence type="ECO:0000259" key="6">
    <source>
        <dbReference type="PROSITE" id="PS50850"/>
    </source>
</evidence>
<dbReference type="GO" id="GO:0022857">
    <property type="term" value="F:transmembrane transporter activity"/>
    <property type="evidence" value="ECO:0007669"/>
    <property type="project" value="InterPro"/>
</dbReference>
<evidence type="ECO:0000313" key="7">
    <source>
        <dbReference type="EMBL" id="QGY01578.1"/>
    </source>
</evidence>
<dbReference type="RefSeq" id="WP_051072152.1">
    <property type="nucleotide sequence ID" value="NZ_CP043538.1"/>
</dbReference>
<dbReference type="InterPro" id="IPR036259">
    <property type="entry name" value="MFS_trans_sf"/>
</dbReference>
<keyword evidence="4 5" id="KW-0472">Membrane</keyword>
<dbReference type="InterPro" id="IPR011701">
    <property type="entry name" value="MFS"/>
</dbReference>
<dbReference type="SUPFAM" id="SSF103473">
    <property type="entry name" value="MFS general substrate transporter"/>
    <property type="match status" value="1"/>
</dbReference>
<feature type="transmembrane region" description="Helical" evidence="5">
    <location>
        <begin position="162"/>
        <end position="183"/>
    </location>
</feature>
<reference evidence="7 8" key="1">
    <citation type="journal article" date="2012" name="Genet. Mol. Biol.">
        <title>Analysis of 16S rRNA and mxaF genes revealing insights into Methylobacterium niche-specific plant association.</title>
        <authorList>
            <person name="Dourado M.N."/>
            <person name="Andreote F.D."/>
            <person name="Dini-Andreote F."/>
            <person name="Conti R."/>
            <person name="Araujo J.M."/>
            <person name="Araujo W.L."/>
        </authorList>
    </citation>
    <scope>NUCLEOTIDE SEQUENCE [LARGE SCALE GENOMIC DNA]</scope>
    <source>
        <strain evidence="7 8">SR1.6/6</strain>
    </source>
</reference>
<organism evidence="7 8">
    <name type="scientific">Methylobacterium mesophilicum SR1.6/6</name>
    <dbReference type="NCBI Taxonomy" id="908290"/>
    <lineage>
        <taxon>Bacteria</taxon>
        <taxon>Pseudomonadati</taxon>
        <taxon>Pseudomonadota</taxon>
        <taxon>Alphaproteobacteria</taxon>
        <taxon>Hyphomicrobiales</taxon>
        <taxon>Methylobacteriaceae</taxon>
        <taxon>Methylobacterium</taxon>
    </lineage>
</organism>
<feature type="transmembrane region" description="Helical" evidence="5">
    <location>
        <begin position="135"/>
        <end position="156"/>
    </location>
</feature>
<keyword evidence="2 5" id="KW-0812">Transmembrane</keyword>
<dbReference type="GO" id="GO:0005886">
    <property type="term" value="C:plasma membrane"/>
    <property type="evidence" value="ECO:0007669"/>
    <property type="project" value="TreeGrafter"/>
</dbReference>
<feature type="transmembrane region" description="Helical" evidence="5">
    <location>
        <begin position="46"/>
        <end position="64"/>
    </location>
</feature>
<reference evidence="7 8" key="2">
    <citation type="journal article" date="2013" name="Genome Announc.">
        <title>Draft Genome Sequence of Methylobacterium mesophilicum Strain SR1.6/6, Isolated from Citrus sinensis.</title>
        <authorList>
            <person name="Marinho Almeida D."/>
            <person name="Dini-Andreote F."/>
            <person name="Camargo Neves A.A."/>
            <person name="Juca Ramos R.T."/>
            <person name="Andreote F.D."/>
            <person name="Carneiro A.R."/>
            <person name="Oliveira de Souza Lima A."/>
            <person name="Caracciolo Gomes de Sa P.H."/>
            <person name="Ribeiro Barbosa M.S."/>
            <person name="Araujo W.L."/>
            <person name="Silva A."/>
        </authorList>
    </citation>
    <scope>NUCLEOTIDE SEQUENCE [LARGE SCALE GENOMIC DNA]</scope>
    <source>
        <strain evidence="7 8">SR1.6/6</strain>
    </source>
</reference>
<dbReference type="PANTHER" id="PTHR23501:SF197">
    <property type="entry name" value="COMD"/>
    <property type="match status" value="1"/>
</dbReference>
<dbReference type="Pfam" id="PF07690">
    <property type="entry name" value="MFS_1"/>
    <property type="match status" value="1"/>
</dbReference>
<feature type="transmembrane region" description="Helical" evidence="5">
    <location>
        <begin position="329"/>
        <end position="348"/>
    </location>
</feature>
<proteinExistence type="predicted"/>
<feature type="transmembrane region" description="Helical" evidence="5">
    <location>
        <begin position="76"/>
        <end position="98"/>
    </location>
</feature>
<evidence type="ECO:0000256" key="5">
    <source>
        <dbReference type="SAM" id="Phobius"/>
    </source>
</evidence>
<dbReference type="Proteomes" id="UP000012488">
    <property type="component" value="Chromosome"/>
</dbReference>
<evidence type="ECO:0000256" key="2">
    <source>
        <dbReference type="ARBA" id="ARBA00022692"/>
    </source>
</evidence>
<evidence type="ECO:0000256" key="4">
    <source>
        <dbReference type="ARBA" id="ARBA00023136"/>
    </source>
</evidence>
<keyword evidence="3 5" id="KW-1133">Transmembrane helix</keyword>
<sequence>MTPTNPPLRRVFPPILLPTFLAVVDGTIVAAALPAMAGAFGEVERVTWVVASYLVASTVAAPVYGRLGDALGRRRLLLTALALFVAASALCACAPGILSLTGARILQGFGGGGLMVLCQALLAENVQRHQLGQAQGVMAAVIVTSSTFGPVAGGALTQAFGWPSVFLVNLPLGLLAMLLALRLPARGGGGGSGAFDWPGLLLFAGAVVPLLLALEGLQGVEVTTAFPALAEIALSLICVVLLGWWERRAARPLFPLKLLRRPTMWRANAMAACSGALLVSEATILPLHLRAVDGASAGQIGLMMLPLTATVGLGSLITGWLVSRTGRVAVFPSVGQTAAALGLLLVAFGSGLANAVLGPWGLPALLAVVAVFQGSAMPVAQITMQSQAPSDQLGAASAAVQLSRSVGSAIGVTLVAGGLFAALRRYGASEAFADAVRHGPSVLAGLPEAERIRAADHIAGGFSAAFATVAVFAFLNAALAWTLPLRRL</sequence>
<dbReference type="Gene3D" id="1.20.1250.20">
    <property type="entry name" value="MFS general substrate transporter like domains"/>
    <property type="match status" value="1"/>
</dbReference>
<dbReference type="PROSITE" id="PS50850">
    <property type="entry name" value="MFS"/>
    <property type="match status" value="1"/>
</dbReference>
<dbReference type="KEGG" id="mmes:MMSR116_06415"/>
<evidence type="ECO:0000313" key="8">
    <source>
        <dbReference type="Proteomes" id="UP000012488"/>
    </source>
</evidence>
<dbReference type="EMBL" id="CP043538">
    <property type="protein sequence ID" value="QGY01578.1"/>
    <property type="molecule type" value="Genomic_DNA"/>
</dbReference>
<feature type="transmembrane region" description="Helical" evidence="5">
    <location>
        <begin position="104"/>
        <end position="123"/>
    </location>
</feature>